<gene>
    <name evidence="5" type="ORF">ENO77_01390</name>
</gene>
<dbReference type="Gene3D" id="2.30.30.610">
    <property type="entry name" value="Chromatin protein Cren7"/>
    <property type="match status" value="1"/>
</dbReference>
<evidence type="ECO:0000256" key="1">
    <source>
        <dbReference type="ARBA" id="ARBA00022454"/>
    </source>
</evidence>
<sequence>MVCKNVVKVKDPYSHLVVTIPPEKVFVIRNHRGKEIRIGLFRSPKTSQYFRALLSSAYNCE</sequence>
<name>A0A7C2VAW2_9CREN</name>
<evidence type="ECO:0000256" key="2">
    <source>
        <dbReference type="ARBA" id="ARBA00022481"/>
    </source>
</evidence>
<dbReference type="GO" id="GO:0005737">
    <property type="term" value="C:cytoplasm"/>
    <property type="evidence" value="ECO:0007669"/>
    <property type="project" value="InterPro"/>
</dbReference>
<organism evidence="5">
    <name type="scientific">Ignisphaera aggregans</name>
    <dbReference type="NCBI Taxonomy" id="334771"/>
    <lineage>
        <taxon>Archaea</taxon>
        <taxon>Thermoproteota</taxon>
        <taxon>Thermoprotei</taxon>
        <taxon>Desulfurococcales</taxon>
        <taxon>Desulfurococcaceae</taxon>
        <taxon>Ignisphaera</taxon>
    </lineage>
</organism>
<comment type="caution">
    <text evidence="5">The sequence shown here is derived from an EMBL/GenBank/DDBJ whole genome shotgun (WGS) entry which is preliminary data.</text>
</comment>
<dbReference type="AlphaFoldDB" id="A0A7C2VAW2"/>
<keyword evidence="2" id="KW-0488">Methylation</keyword>
<keyword evidence="1" id="KW-0158">Chromosome</keyword>
<reference evidence="5" key="1">
    <citation type="journal article" date="2020" name="mSystems">
        <title>Genome- and Community-Level Interaction Insights into Carbon Utilization and Element Cycling Functions of Hydrothermarchaeota in Hydrothermal Sediment.</title>
        <authorList>
            <person name="Zhou Z."/>
            <person name="Liu Y."/>
            <person name="Xu W."/>
            <person name="Pan J."/>
            <person name="Luo Z.H."/>
            <person name="Li M."/>
        </authorList>
    </citation>
    <scope>NUCLEOTIDE SEQUENCE [LARGE SCALE GENOMIC DNA]</scope>
    <source>
        <strain evidence="5">SpSt-16</strain>
    </source>
</reference>
<keyword evidence="4" id="KW-0238">DNA-binding</keyword>
<protein>
    <submittedName>
        <fullName evidence="5">Chorismate-binding protein</fullName>
    </submittedName>
</protein>
<dbReference type="InterPro" id="IPR038647">
    <property type="entry name" value="Cren7_sf"/>
</dbReference>
<dbReference type="Pfam" id="PF11520">
    <property type="entry name" value="Cren7"/>
    <property type="match status" value="1"/>
</dbReference>
<dbReference type="InterPro" id="IPR020906">
    <property type="entry name" value="dsDNA-bd_Cren7"/>
</dbReference>
<dbReference type="EMBL" id="DSGT01000003">
    <property type="protein sequence ID" value="HEW52814.1"/>
    <property type="molecule type" value="Genomic_DNA"/>
</dbReference>
<keyword evidence="3" id="KW-0963">Cytoplasm</keyword>
<evidence type="ECO:0000256" key="4">
    <source>
        <dbReference type="ARBA" id="ARBA00023125"/>
    </source>
</evidence>
<proteinExistence type="predicted"/>
<evidence type="ECO:0000256" key="3">
    <source>
        <dbReference type="ARBA" id="ARBA00022490"/>
    </source>
</evidence>
<dbReference type="GO" id="GO:0003690">
    <property type="term" value="F:double-stranded DNA binding"/>
    <property type="evidence" value="ECO:0007669"/>
    <property type="project" value="InterPro"/>
</dbReference>
<evidence type="ECO:0000313" key="5">
    <source>
        <dbReference type="EMBL" id="HEW52814.1"/>
    </source>
</evidence>
<accession>A0A7C2VAW2</accession>